<evidence type="ECO:0000256" key="6">
    <source>
        <dbReference type="ARBA" id="ARBA00023239"/>
    </source>
</evidence>
<evidence type="ECO:0000256" key="2">
    <source>
        <dbReference type="ARBA" id="ARBA00004709"/>
    </source>
</evidence>
<comment type="caution">
    <text evidence="7">Lacks conserved residue(s) required for the propagation of feature annotation.</text>
</comment>
<feature type="binding site" evidence="7">
    <location>
        <begin position="36"/>
        <end position="37"/>
    </location>
    <ligand>
        <name>4-CDP-2-C-methyl-D-erythritol 2-phosphate</name>
        <dbReference type="ChEBI" id="CHEBI:57919"/>
    </ligand>
</feature>
<comment type="pathway">
    <text evidence="2 7">Isoprenoid biosynthesis; isopentenyl diphosphate biosynthesis via DXP pathway; isopentenyl diphosphate from 1-deoxy-D-xylulose 5-phosphate: step 4/6.</text>
</comment>
<evidence type="ECO:0000256" key="4">
    <source>
        <dbReference type="ARBA" id="ARBA00022723"/>
    </source>
</evidence>
<dbReference type="HAMAP" id="MF_00107">
    <property type="entry name" value="IspF"/>
    <property type="match status" value="1"/>
</dbReference>
<dbReference type="SUPFAM" id="SSF69765">
    <property type="entry name" value="IpsF-like"/>
    <property type="match status" value="1"/>
</dbReference>
<dbReference type="Proteomes" id="UP001519289">
    <property type="component" value="Unassembled WGS sequence"/>
</dbReference>
<comment type="catalytic activity">
    <reaction evidence="1 7 8">
        <text>4-CDP-2-C-methyl-D-erythritol 2-phosphate = 2-C-methyl-D-erythritol 2,4-cyclic diphosphate + CMP</text>
        <dbReference type="Rhea" id="RHEA:23864"/>
        <dbReference type="ChEBI" id="CHEBI:57919"/>
        <dbReference type="ChEBI" id="CHEBI:58483"/>
        <dbReference type="ChEBI" id="CHEBI:60377"/>
        <dbReference type="EC" id="4.6.1.12"/>
    </reaction>
</comment>
<comment type="cofactor">
    <cofactor evidence="7">
        <name>a divalent metal cation</name>
        <dbReference type="ChEBI" id="CHEBI:60240"/>
    </cofactor>
    <text evidence="7">Binds 1 divalent metal cation per subunit.</text>
</comment>
<evidence type="ECO:0000256" key="5">
    <source>
        <dbReference type="ARBA" id="ARBA00023229"/>
    </source>
</evidence>
<feature type="binding site" evidence="7">
    <location>
        <begin position="10"/>
        <end position="12"/>
    </location>
    <ligand>
        <name>4-CDP-2-C-methyl-D-erythritol 2-phosphate</name>
        <dbReference type="ChEBI" id="CHEBI:57919"/>
    </ligand>
</feature>
<feature type="binding site" evidence="7">
    <location>
        <position position="12"/>
    </location>
    <ligand>
        <name>a divalent metal cation</name>
        <dbReference type="ChEBI" id="CHEBI:60240"/>
    </ligand>
</feature>
<protein>
    <recommendedName>
        <fullName evidence="3 7">2-C-methyl-D-erythritol 2,4-cyclodiphosphate synthase</fullName>
        <shortName evidence="7">MECDP-synthase</shortName>
        <shortName evidence="7">MECPP-synthase</shortName>
        <shortName evidence="7">MECPS</shortName>
        <ecNumber evidence="3 7">4.6.1.12</ecNumber>
    </recommendedName>
</protein>
<comment type="caution">
    <text evidence="10">The sequence shown here is derived from an EMBL/GenBank/DDBJ whole genome shotgun (WGS) entry which is preliminary data.</text>
</comment>
<organism evidence="10 11">
    <name type="scientific">Symbiobacterium terraclitae</name>
    <dbReference type="NCBI Taxonomy" id="557451"/>
    <lineage>
        <taxon>Bacteria</taxon>
        <taxon>Bacillati</taxon>
        <taxon>Bacillota</taxon>
        <taxon>Clostridia</taxon>
        <taxon>Eubacteriales</taxon>
        <taxon>Symbiobacteriaceae</taxon>
        <taxon>Symbiobacterium</taxon>
    </lineage>
</organism>
<feature type="site" description="Transition state stabilizer" evidence="7">
    <location>
        <position position="135"/>
    </location>
</feature>
<dbReference type="EMBL" id="JAGGLG010000012">
    <property type="protein sequence ID" value="MBP2018380.1"/>
    <property type="molecule type" value="Genomic_DNA"/>
</dbReference>
<comment type="subunit">
    <text evidence="7">Homotrimer.</text>
</comment>
<keyword evidence="6 7" id="KW-0456">Lyase</keyword>
<dbReference type="GO" id="GO:0008685">
    <property type="term" value="F:2-C-methyl-D-erythritol 2,4-cyclodiphosphate synthase activity"/>
    <property type="evidence" value="ECO:0007669"/>
    <property type="project" value="UniProtKB-EC"/>
</dbReference>
<reference evidence="10 11" key="1">
    <citation type="submission" date="2021-03" db="EMBL/GenBank/DDBJ databases">
        <title>Genomic Encyclopedia of Type Strains, Phase IV (KMG-IV): sequencing the most valuable type-strain genomes for metagenomic binning, comparative biology and taxonomic classification.</title>
        <authorList>
            <person name="Goeker M."/>
        </authorList>
    </citation>
    <scope>NUCLEOTIDE SEQUENCE [LARGE SCALE GENOMIC DNA]</scope>
    <source>
        <strain evidence="10 11">DSM 27138</strain>
    </source>
</reference>
<feature type="site" description="Transition state stabilizer" evidence="7">
    <location>
        <position position="36"/>
    </location>
</feature>
<comment type="similarity">
    <text evidence="7 8">Belongs to the IspF family.</text>
</comment>
<dbReference type="Pfam" id="PF02542">
    <property type="entry name" value="YgbB"/>
    <property type="match status" value="1"/>
</dbReference>
<dbReference type="InterPro" id="IPR020555">
    <property type="entry name" value="MECDP_synthase_CS"/>
</dbReference>
<proteinExistence type="inferred from homology"/>
<name>A0ABS4JS80_9FIRM</name>
<evidence type="ECO:0000256" key="8">
    <source>
        <dbReference type="RuleBase" id="RU004395"/>
    </source>
</evidence>
<dbReference type="PANTHER" id="PTHR43181">
    <property type="entry name" value="2-C-METHYL-D-ERYTHRITOL 2,4-CYCLODIPHOSPHATE SYNTHASE, CHLOROPLASTIC"/>
    <property type="match status" value="1"/>
</dbReference>
<evidence type="ECO:0000313" key="10">
    <source>
        <dbReference type="EMBL" id="MBP2018380.1"/>
    </source>
</evidence>
<feature type="binding site" evidence="7">
    <location>
        <position position="144"/>
    </location>
    <ligand>
        <name>4-CDP-2-C-methyl-D-erythritol 2-phosphate</name>
        <dbReference type="ChEBI" id="CHEBI:57919"/>
    </ligand>
</feature>
<dbReference type="Gene3D" id="3.30.1330.50">
    <property type="entry name" value="2-C-methyl-D-erythritol 2,4-cyclodiphosphate synthase"/>
    <property type="match status" value="1"/>
</dbReference>
<dbReference type="PROSITE" id="PS01350">
    <property type="entry name" value="ISPF"/>
    <property type="match status" value="1"/>
</dbReference>
<dbReference type="NCBIfam" id="TIGR00151">
    <property type="entry name" value="ispF"/>
    <property type="match status" value="1"/>
</dbReference>
<keyword evidence="4 7" id="KW-0479">Metal-binding</keyword>
<feature type="binding site" evidence="7">
    <location>
        <begin position="58"/>
        <end position="60"/>
    </location>
    <ligand>
        <name>4-CDP-2-C-methyl-D-erythritol 2-phosphate</name>
        <dbReference type="ChEBI" id="CHEBI:57919"/>
    </ligand>
</feature>
<gene>
    <name evidence="7" type="primary">ispF</name>
    <name evidence="10" type="ORF">J2Z79_001788</name>
</gene>
<feature type="binding site" evidence="7">
    <location>
        <position position="141"/>
    </location>
    <ligand>
        <name>4-CDP-2-C-methyl-D-erythritol 2-phosphate</name>
        <dbReference type="ChEBI" id="CHEBI:57919"/>
    </ligand>
</feature>
<dbReference type="CDD" id="cd00554">
    <property type="entry name" value="MECDP_synthase"/>
    <property type="match status" value="1"/>
</dbReference>
<comment type="function">
    <text evidence="7">Involved in the biosynthesis of isopentenyl diphosphate (IPP) and dimethylallyl diphosphate (DMAPP), two major building blocks of isoprenoid compounds. Catalyzes the conversion of 4-diphosphocytidyl-2-C-methyl-D-erythritol 2-phosphate (CDP-ME2P) to 2-C-methyl-D-erythritol 2,4-cyclodiphosphate (ME-CPP) with a corresponding release of cytidine 5-monophosphate (CMP).</text>
</comment>
<evidence type="ECO:0000259" key="9">
    <source>
        <dbReference type="Pfam" id="PF02542"/>
    </source>
</evidence>
<feature type="domain" description="2-C-methyl-D-erythritol 2,4-cyclodiphosphate synthase" evidence="9">
    <location>
        <begin position="3"/>
        <end position="156"/>
    </location>
</feature>
<evidence type="ECO:0000313" key="11">
    <source>
        <dbReference type="Proteomes" id="UP001519289"/>
    </source>
</evidence>
<sequence>MTMLVGFGYDVHRLVPGRPLVLGGVRIPHALGLDGHSDADVILHALMDALLGAAGLGDIGQQFPPSDPAYKGADSLDLLRRVVALLEAEGYRPVNCDITLLAERPKIGPHVGQMRERISGVLGVAPRRVGIKATTNEGMGFVGREEGMAAYAVALIAEA</sequence>
<feature type="binding site" evidence="7">
    <location>
        <begin position="134"/>
        <end position="137"/>
    </location>
    <ligand>
        <name>4-CDP-2-C-methyl-D-erythritol 2-phosphate</name>
        <dbReference type="ChEBI" id="CHEBI:57919"/>
    </ligand>
</feature>
<keyword evidence="11" id="KW-1185">Reference proteome</keyword>
<evidence type="ECO:0000256" key="1">
    <source>
        <dbReference type="ARBA" id="ARBA00000200"/>
    </source>
</evidence>
<dbReference type="InterPro" id="IPR003526">
    <property type="entry name" value="MECDP_synthase"/>
</dbReference>
<dbReference type="EC" id="4.6.1.12" evidence="3 7"/>
<dbReference type="PANTHER" id="PTHR43181:SF1">
    <property type="entry name" value="2-C-METHYL-D-ERYTHRITOL 2,4-CYCLODIPHOSPHATE SYNTHASE, CHLOROPLASTIC"/>
    <property type="match status" value="1"/>
</dbReference>
<dbReference type="InterPro" id="IPR036571">
    <property type="entry name" value="MECDP_synthase_sf"/>
</dbReference>
<feature type="binding site" evidence="7">
    <location>
        <position position="44"/>
    </location>
    <ligand>
        <name>a divalent metal cation</name>
        <dbReference type="ChEBI" id="CHEBI:60240"/>
    </ligand>
</feature>
<accession>A0ABS4JS80</accession>
<evidence type="ECO:0000256" key="3">
    <source>
        <dbReference type="ARBA" id="ARBA00012579"/>
    </source>
</evidence>
<keyword evidence="5 7" id="KW-0414">Isoprene biosynthesis</keyword>
<feature type="binding site" evidence="7">
    <location>
        <position position="10"/>
    </location>
    <ligand>
        <name>a divalent metal cation</name>
        <dbReference type="ChEBI" id="CHEBI:60240"/>
    </ligand>
</feature>
<evidence type="ECO:0000256" key="7">
    <source>
        <dbReference type="HAMAP-Rule" id="MF_00107"/>
    </source>
</evidence>